<proteinExistence type="inferred from homology"/>
<evidence type="ECO:0000256" key="1">
    <source>
        <dbReference type="ARBA" id="ARBA00004117"/>
    </source>
</evidence>
<dbReference type="InterPro" id="IPR019776">
    <property type="entry name" value="Flagellar_basal_body_rod_CS"/>
</dbReference>
<dbReference type="RefSeq" id="WP_189050784.1">
    <property type="nucleotide sequence ID" value="NZ_BMJQ01000014.1"/>
</dbReference>
<evidence type="ECO:0000256" key="3">
    <source>
        <dbReference type="ARBA" id="ARBA00017941"/>
    </source>
</evidence>
<dbReference type="PROSITE" id="PS00588">
    <property type="entry name" value="FLAGELLA_BB_ROD"/>
    <property type="match status" value="1"/>
</dbReference>
<evidence type="ECO:0000256" key="6">
    <source>
        <dbReference type="RuleBase" id="RU362062"/>
    </source>
</evidence>
<sequence>MSSFDDTLKTAASAMAAQTLRLRTISENIANANSTAASPGADPYRRKLVTFKNVLDRATGADTVKVDRIVPDAAPFELKYMPGHPAADGNGYVRMPNVNPLVEMSDLREAQRSYQANVDVIDATNTMISRAIDLLRS</sequence>
<name>A0A8J2YXN3_9PROT</name>
<evidence type="ECO:0000313" key="10">
    <source>
        <dbReference type="Proteomes" id="UP000646365"/>
    </source>
</evidence>
<dbReference type="InterPro" id="IPR006299">
    <property type="entry name" value="FlgC"/>
</dbReference>
<dbReference type="InterPro" id="IPR001444">
    <property type="entry name" value="Flag_bb_rod_N"/>
</dbReference>
<dbReference type="PANTHER" id="PTHR30435:SF2">
    <property type="entry name" value="FLAGELLAR BASAL-BODY ROD PROTEIN FLGC"/>
    <property type="match status" value="1"/>
</dbReference>
<keyword evidence="9" id="KW-0282">Flagellum</keyword>
<keyword evidence="10" id="KW-1185">Reference proteome</keyword>
<reference evidence="9" key="2">
    <citation type="submission" date="2020-09" db="EMBL/GenBank/DDBJ databases">
        <authorList>
            <person name="Sun Q."/>
            <person name="Zhou Y."/>
        </authorList>
    </citation>
    <scope>NUCLEOTIDE SEQUENCE</scope>
    <source>
        <strain evidence="9">CGMCC 1.15725</strain>
    </source>
</reference>
<evidence type="ECO:0000256" key="5">
    <source>
        <dbReference type="ARBA" id="ARBA00025933"/>
    </source>
</evidence>
<dbReference type="Pfam" id="PF00460">
    <property type="entry name" value="Flg_bb_rod"/>
    <property type="match status" value="1"/>
</dbReference>
<protein>
    <recommendedName>
        <fullName evidence="3 6">Flagellar basal-body rod protein FlgC</fullName>
    </recommendedName>
</protein>
<keyword evidence="9" id="KW-0966">Cell projection</keyword>
<evidence type="ECO:0000256" key="2">
    <source>
        <dbReference type="ARBA" id="ARBA00009677"/>
    </source>
</evidence>
<dbReference type="EMBL" id="BMJQ01000014">
    <property type="protein sequence ID" value="GGF37149.1"/>
    <property type="molecule type" value="Genomic_DNA"/>
</dbReference>
<keyword evidence="9" id="KW-0969">Cilium</keyword>
<comment type="similarity">
    <text evidence="2">Belongs to the flagella basal body rod proteins family.</text>
</comment>
<dbReference type="GO" id="GO:0071978">
    <property type="term" value="P:bacterial-type flagellum-dependent swarming motility"/>
    <property type="evidence" value="ECO:0007669"/>
    <property type="project" value="TreeGrafter"/>
</dbReference>
<dbReference type="Pfam" id="PF06429">
    <property type="entry name" value="Flg_bbr_C"/>
    <property type="match status" value="1"/>
</dbReference>
<evidence type="ECO:0000313" key="9">
    <source>
        <dbReference type="EMBL" id="GGF37149.1"/>
    </source>
</evidence>
<comment type="caution">
    <text evidence="9">The sequence shown here is derived from an EMBL/GenBank/DDBJ whole genome shotgun (WGS) entry which is preliminary data.</text>
</comment>
<comment type="subunit">
    <text evidence="5 6">The basal body constitutes a major portion of the flagellar organelle and consists of four rings (L,P,S, and M) mounted on a central rod. The rod consists of about 26 subunits of FlgG in the distal portion, and FlgB, FlgC and FlgF are thought to build up the proximal portion of the rod with about 6 subunits each.</text>
</comment>
<dbReference type="GO" id="GO:0030694">
    <property type="term" value="C:bacterial-type flagellum basal body, rod"/>
    <property type="evidence" value="ECO:0007669"/>
    <property type="project" value="UniProtKB-UniRule"/>
</dbReference>
<accession>A0A8J2YXN3</accession>
<evidence type="ECO:0000259" key="7">
    <source>
        <dbReference type="Pfam" id="PF00460"/>
    </source>
</evidence>
<dbReference type="Proteomes" id="UP000646365">
    <property type="component" value="Unassembled WGS sequence"/>
</dbReference>
<gene>
    <name evidence="9" type="ORF">GCM10011611_49580</name>
</gene>
<dbReference type="PANTHER" id="PTHR30435">
    <property type="entry name" value="FLAGELLAR PROTEIN"/>
    <property type="match status" value="1"/>
</dbReference>
<feature type="domain" description="Flagellar basal-body/hook protein C-terminal" evidence="8">
    <location>
        <begin position="91"/>
        <end position="134"/>
    </location>
</feature>
<comment type="subcellular location">
    <subcellularLocation>
        <location evidence="1 6">Bacterial flagellum basal body</location>
    </subcellularLocation>
</comment>
<keyword evidence="4 6" id="KW-0975">Bacterial flagellum</keyword>
<evidence type="ECO:0000259" key="8">
    <source>
        <dbReference type="Pfam" id="PF06429"/>
    </source>
</evidence>
<evidence type="ECO:0000256" key="4">
    <source>
        <dbReference type="ARBA" id="ARBA00023143"/>
    </source>
</evidence>
<feature type="domain" description="Flagellar basal body rod protein N-terminal" evidence="7">
    <location>
        <begin position="8"/>
        <end position="35"/>
    </location>
</feature>
<dbReference type="NCBIfam" id="TIGR01395">
    <property type="entry name" value="FlgC"/>
    <property type="match status" value="1"/>
</dbReference>
<reference evidence="9" key="1">
    <citation type="journal article" date="2014" name="Int. J. Syst. Evol. Microbiol.">
        <title>Complete genome sequence of Corynebacterium casei LMG S-19264T (=DSM 44701T), isolated from a smear-ripened cheese.</title>
        <authorList>
            <consortium name="US DOE Joint Genome Institute (JGI-PGF)"/>
            <person name="Walter F."/>
            <person name="Albersmeier A."/>
            <person name="Kalinowski J."/>
            <person name="Ruckert C."/>
        </authorList>
    </citation>
    <scope>NUCLEOTIDE SEQUENCE</scope>
    <source>
        <strain evidence="9">CGMCC 1.15725</strain>
    </source>
</reference>
<organism evidence="9 10">
    <name type="scientific">Aliidongia dinghuensis</name>
    <dbReference type="NCBI Taxonomy" id="1867774"/>
    <lineage>
        <taxon>Bacteria</taxon>
        <taxon>Pseudomonadati</taxon>
        <taxon>Pseudomonadota</taxon>
        <taxon>Alphaproteobacteria</taxon>
        <taxon>Rhodospirillales</taxon>
        <taxon>Dongiaceae</taxon>
        <taxon>Aliidongia</taxon>
    </lineage>
</organism>
<dbReference type="InterPro" id="IPR010930">
    <property type="entry name" value="Flg_bb/hook_C_dom"/>
</dbReference>
<dbReference type="AlphaFoldDB" id="A0A8J2YXN3"/>